<evidence type="ECO:0000313" key="3">
    <source>
        <dbReference type="WBParaSite" id="PSAMB.scaffold20865size683.g38150.t1"/>
    </source>
</evidence>
<feature type="compositionally biased region" description="Pro residues" evidence="1">
    <location>
        <begin position="22"/>
        <end position="32"/>
    </location>
</feature>
<reference evidence="3" key="1">
    <citation type="submission" date="2022-11" db="UniProtKB">
        <authorList>
            <consortium name="WormBaseParasite"/>
        </authorList>
    </citation>
    <scope>IDENTIFICATION</scope>
</reference>
<accession>A0A914VJD8</accession>
<protein>
    <submittedName>
        <fullName evidence="3">Uncharacterized protein</fullName>
    </submittedName>
</protein>
<dbReference type="AlphaFoldDB" id="A0A914VJD8"/>
<feature type="compositionally biased region" description="Basic and acidic residues" evidence="1">
    <location>
        <begin position="71"/>
        <end position="86"/>
    </location>
</feature>
<proteinExistence type="predicted"/>
<dbReference type="WBParaSite" id="PSAMB.scaffold20865size683.g38150.t1">
    <property type="protein sequence ID" value="PSAMB.scaffold20865size683.g38150.t1"/>
    <property type="gene ID" value="PSAMB.scaffold20865size683.g38150"/>
</dbReference>
<feature type="compositionally biased region" description="Polar residues" evidence="1">
    <location>
        <begin position="48"/>
        <end position="70"/>
    </location>
</feature>
<feature type="region of interest" description="Disordered" evidence="1">
    <location>
        <begin position="1"/>
        <end position="86"/>
    </location>
</feature>
<dbReference type="Proteomes" id="UP000887566">
    <property type="component" value="Unplaced"/>
</dbReference>
<name>A0A914VJD8_9BILA</name>
<feature type="compositionally biased region" description="Pro residues" evidence="1">
    <location>
        <begin position="1"/>
        <end position="14"/>
    </location>
</feature>
<sequence length="86" mass="8674">MPRPVPLPVPPPLLPSTTSTPSPSPAPSPGGPPSKVARMSAPPAVAKTQGNNQSSSTPIASQTPASAKTPSTERRKLSGEVRATDI</sequence>
<keyword evidence="2" id="KW-1185">Reference proteome</keyword>
<evidence type="ECO:0000256" key="1">
    <source>
        <dbReference type="SAM" id="MobiDB-lite"/>
    </source>
</evidence>
<evidence type="ECO:0000313" key="2">
    <source>
        <dbReference type="Proteomes" id="UP000887566"/>
    </source>
</evidence>
<organism evidence="2 3">
    <name type="scientific">Plectus sambesii</name>
    <dbReference type="NCBI Taxonomy" id="2011161"/>
    <lineage>
        <taxon>Eukaryota</taxon>
        <taxon>Metazoa</taxon>
        <taxon>Ecdysozoa</taxon>
        <taxon>Nematoda</taxon>
        <taxon>Chromadorea</taxon>
        <taxon>Plectida</taxon>
        <taxon>Plectina</taxon>
        <taxon>Plectoidea</taxon>
        <taxon>Plectidae</taxon>
        <taxon>Plectus</taxon>
    </lineage>
</organism>